<evidence type="ECO:0000313" key="1">
    <source>
        <dbReference type="EMBL" id="OXU29709.1"/>
    </source>
</evidence>
<keyword evidence="2" id="KW-1185">Reference proteome</keyword>
<organism evidence="1 2">
    <name type="scientific">Trichomalopsis sarcophagae</name>
    <dbReference type="NCBI Taxonomy" id="543379"/>
    <lineage>
        <taxon>Eukaryota</taxon>
        <taxon>Metazoa</taxon>
        <taxon>Ecdysozoa</taxon>
        <taxon>Arthropoda</taxon>
        <taxon>Hexapoda</taxon>
        <taxon>Insecta</taxon>
        <taxon>Pterygota</taxon>
        <taxon>Neoptera</taxon>
        <taxon>Endopterygota</taxon>
        <taxon>Hymenoptera</taxon>
        <taxon>Apocrita</taxon>
        <taxon>Proctotrupomorpha</taxon>
        <taxon>Chalcidoidea</taxon>
        <taxon>Pteromalidae</taxon>
        <taxon>Pteromalinae</taxon>
        <taxon>Trichomalopsis</taxon>
    </lineage>
</organism>
<comment type="caution">
    <text evidence="1">The sequence shown here is derived from an EMBL/GenBank/DDBJ whole genome shotgun (WGS) entry which is preliminary data.</text>
</comment>
<evidence type="ECO:0000313" key="2">
    <source>
        <dbReference type="Proteomes" id="UP000215335"/>
    </source>
</evidence>
<sequence>NAREQSTHVLKLYTLYHTTKQQRIELLCLEVVAEEDDKWSKLQEDAREERGKNWRPLQLYYIHCV</sequence>
<reference evidence="1 2" key="1">
    <citation type="journal article" date="2017" name="Curr. Biol.">
        <title>The Evolution of Venom by Co-option of Single-Copy Genes.</title>
        <authorList>
            <person name="Martinson E.O."/>
            <person name="Mrinalini"/>
            <person name="Kelkar Y.D."/>
            <person name="Chang C.H."/>
            <person name="Werren J.H."/>
        </authorList>
    </citation>
    <scope>NUCLEOTIDE SEQUENCE [LARGE SCALE GENOMIC DNA]</scope>
    <source>
        <strain evidence="1 2">Alberta</strain>
        <tissue evidence="1">Whole body</tissue>
    </source>
</reference>
<dbReference type="EMBL" id="NNAY01000250">
    <property type="protein sequence ID" value="OXU29709.1"/>
    <property type="molecule type" value="Genomic_DNA"/>
</dbReference>
<accession>A0A232FGZ2</accession>
<name>A0A232FGZ2_9HYME</name>
<gene>
    <name evidence="1" type="ORF">TSAR_009373</name>
</gene>
<dbReference type="Proteomes" id="UP000215335">
    <property type="component" value="Unassembled WGS sequence"/>
</dbReference>
<feature type="non-terminal residue" evidence="1">
    <location>
        <position position="1"/>
    </location>
</feature>
<proteinExistence type="predicted"/>
<dbReference type="AlphaFoldDB" id="A0A232FGZ2"/>
<protein>
    <submittedName>
        <fullName evidence="1">Uncharacterized protein</fullName>
    </submittedName>
</protein>